<evidence type="ECO:0000313" key="6">
    <source>
        <dbReference type="EMBL" id="GJQ13176.1"/>
    </source>
</evidence>
<dbReference type="InterPro" id="IPR045081">
    <property type="entry name" value="AN32"/>
</dbReference>
<dbReference type="Gene3D" id="3.80.10.10">
    <property type="entry name" value="Ribonuclease Inhibitor"/>
    <property type="match status" value="1"/>
</dbReference>
<feature type="compositionally biased region" description="Polar residues" evidence="4">
    <location>
        <begin position="226"/>
        <end position="241"/>
    </location>
</feature>
<dbReference type="PANTHER" id="PTHR11375">
    <property type="entry name" value="ACIDIC LEUCINE-RICH NUCLEAR PHOSPHOPROTEIN 32"/>
    <property type="match status" value="1"/>
</dbReference>
<evidence type="ECO:0000313" key="5">
    <source>
        <dbReference type="EMBL" id="GJQ10826.1"/>
    </source>
</evidence>
<evidence type="ECO:0000256" key="3">
    <source>
        <dbReference type="ARBA" id="ARBA00025777"/>
    </source>
</evidence>
<proteinExistence type="inferred from homology"/>
<dbReference type="InterPro" id="IPR032675">
    <property type="entry name" value="LRR_dom_sf"/>
</dbReference>
<keyword evidence="7" id="KW-1185">Reference proteome</keyword>
<sequence>MEVAVQKAINSRSRNEVKELYLDNQCRTSKPAGLEDFSSLTFLSLNNIGLTSLEGLPRLPKLTTLETSDNMISTGLSVLANAAPRLEVLKLGGNRLANFKDLESLSRLKNLRVLDLYGNPVTNSTDYREKVFAMIPSLEILDGADKEGNEIGSEEEDEEEEVFTENDVASVEDDDYDQIDSVLSKPYGRITQKGEVSEDESLEDVEDNSESEEMEDSYARAKKNIGRTSKVLTTSKKSNSANDDEGAIGLNGKRSEGRLSHAAAKKNSKGSRNDDHDEEEDDEEDREDESDEDEASDEGELGGSFGGDDDDDDDDDDLDDNDEIDWDSQEDEDELNDDDEDEDEEEEEEDDDDDEEDEDEEEPTVSKKRRAAQSSKQKAKNIAKGRGGGGLRAAANKRRRSGEESSDDDDE</sequence>
<dbReference type="GO" id="GO:0042393">
    <property type="term" value="F:histone binding"/>
    <property type="evidence" value="ECO:0007669"/>
    <property type="project" value="TreeGrafter"/>
</dbReference>
<keyword evidence="2" id="KW-0677">Repeat</keyword>
<organism evidence="6 7">
    <name type="scientific">Galdieria partita</name>
    <dbReference type="NCBI Taxonomy" id="83374"/>
    <lineage>
        <taxon>Eukaryota</taxon>
        <taxon>Rhodophyta</taxon>
        <taxon>Bangiophyceae</taxon>
        <taxon>Galdieriales</taxon>
        <taxon>Galdieriaceae</taxon>
        <taxon>Galdieria</taxon>
    </lineage>
</organism>
<dbReference type="SUPFAM" id="SSF52058">
    <property type="entry name" value="L domain-like"/>
    <property type="match status" value="1"/>
</dbReference>
<accession>A0A9C7PZ04</accession>
<feature type="compositionally biased region" description="Basic residues" evidence="4">
    <location>
        <begin position="366"/>
        <end position="383"/>
    </location>
</feature>
<evidence type="ECO:0000256" key="4">
    <source>
        <dbReference type="SAM" id="MobiDB-lite"/>
    </source>
</evidence>
<dbReference type="EMBL" id="BQMJ01000041">
    <property type="protein sequence ID" value="GJQ13176.1"/>
    <property type="molecule type" value="Genomic_DNA"/>
</dbReference>
<comment type="caution">
    <text evidence="6">The sequence shown here is derived from an EMBL/GenBank/DDBJ whole genome shotgun (WGS) entry which is preliminary data.</text>
</comment>
<feature type="compositionally biased region" description="Acidic residues" evidence="4">
    <location>
        <begin position="152"/>
        <end position="165"/>
    </location>
</feature>
<name>A0A9C7PZ04_9RHOD</name>
<feature type="region of interest" description="Disordered" evidence="4">
    <location>
        <begin position="184"/>
        <end position="411"/>
    </location>
</feature>
<reference evidence="6" key="2">
    <citation type="submission" date="2022-01" db="EMBL/GenBank/DDBJ databases">
        <authorList>
            <person name="Hirooka S."/>
            <person name="Miyagishima S.Y."/>
        </authorList>
    </citation>
    <scope>NUCLEOTIDE SEQUENCE</scope>
    <source>
        <strain evidence="6">NBRC 102759</strain>
    </source>
</reference>
<evidence type="ECO:0000256" key="1">
    <source>
        <dbReference type="ARBA" id="ARBA00022614"/>
    </source>
</evidence>
<feature type="compositionally biased region" description="Acidic residues" evidence="4">
    <location>
        <begin position="197"/>
        <end position="216"/>
    </location>
</feature>
<dbReference type="FunFam" id="3.80.10.10:FF:000131">
    <property type="entry name" value="acidic leucine-rich nuclear phosphoprotein 32-related protein-like"/>
    <property type="match status" value="1"/>
</dbReference>
<comment type="similarity">
    <text evidence="3">Belongs to the ANP32 family.</text>
</comment>
<evidence type="ECO:0008006" key="8">
    <source>
        <dbReference type="Google" id="ProtNLM"/>
    </source>
</evidence>
<feature type="compositionally biased region" description="Acidic residues" evidence="4">
    <location>
        <begin position="276"/>
        <end position="300"/>
    </location>
</feature>
<gene>
    <name evidence="5" type="ORF">GpartN1_g2617.t1</name>
    <name evidence="6" type="ORF">GpartN1_g4967.t1</name>
</gene>
<feature type="compositionally biased region" description="Acidic residues" evidence="4">
    <location>
        <begin position="307"/>
        <end position="363"/>
    </location>
</feature>
<dbReference type="GO" id="GO:0005634">
    <property type="term" value="C:nucleus"/>
    <property type="evidence" value="ECO:0007669"/>
    <property type="project" value="TreeGrafter"/>
</dbReference>
<keyword evidence="1" id="KW-0433">Leucine-rich repeat</keyword>
<dbReference type="Proteomes" id="UP001061958">
    <property type="component" value="Unassembled WGS sequence"/>
</dbReference>
<dbReference type="OrthoDB" id="2160613at2759"/>
<evidence type="ECO:0000256" key="2">
    <source>
        <dbReference type="ARBA" id="ARBA00022737"/>
    </source>
</evidence>
<dbReference type="PROSITE" id="PS51450">
    <property type="entry name" value="LRR"/>
    <property type="match status" value="2"/>
</dbReference>
<reference evidence="6" key="1">
    <citation type="journal article" date="2022" name="Proc. Natl. Acad. Sci. U.S.A.">
        <title>Life cycle and functional genomics of the unicellular red alga Galdieria for elucidating algal and plant evolution and industrial use.</title>
        <authorList>
            <person name="Hirooka S."/>
            <person name="Itabashi T."/>
            <person name="Ichinose T.M."/>
            <person name="Onuma R."/>
            <person name="Fujiwara T."/>
            <person name="Yamashita S."/>
            <person name="Jong L.W."/>
            <person name="Tomita R."/>
            <person name="Iwane A.H."/>
            <person name="Miyagishima S.Y."/>
        </authorList>
    </citation>
    <scope>NUCLEOTIDE SEQUENCE</scope>
    <source>
        <strain evidence="6">NBRC 102759</strain>
    </source>
</reference>
<dbReference type="EMBL" id="BQMJ01000018">
    <property type="protein sequence ID" value="GJQ10826.1"/>
    <property type="molecule type" value="Genomic_DNA"/>
</dbReference>
<evidence type="ECO:0000313" key="7">
    <source>
        <dbReference type="Proteomes" id="UP001061958"/>
    </source>
</evidence>
<dbReference type="PANTHER" id="PTHR11375:SF0">
    <property type="entry name" value="ACIDIC LEUCINE-RICH NUCLEAR PHOSPHOPROTEIN 32 FAMILY MEMBER A"/>
    <property type="match status" value="1"/>
</dbReference>
<dbReference type="InterPro" id="IPR001611">
    <property type="entry name" value="Leu-rich_rpt"/>
</dbReference>
<dbReference type="AlphaFoldDB" id="A0A9C7PZ04"/>
<feature type="region of interest" description="Disordered" evidence="4">
    <location>
        <begin position="143"/>
        <end position="165"/>
    </location>
</feature>
<dbReference type="Pfam" id="PF14580">
    <property type="entry name" value="LRR_9"/>
    <property type="match status" value="1"/>
</dbReference>
<protein>
    <recommendedName>
        <fullName evidence="8">Acidic leucine-rich nuclear phosphoprotein 32-related protein</fullName>
    </recommendedName>
</protein>